<sequence length="305" mass="35641">MWTHVPSANCSSPAYSFEPSGKIGNQLSEYVHLLCLHQQFSINVGLHPKMWNKLRIIFPHLSLPIMTEGCIRHLSQRKKTLAEIRTELSRGLSASSLLGGTPCDPFRFWNCRQHWRKDLTFSEPFQVASVMRTAHLIQQWQWLHPVALRNREITLVTAHVRRSDFTYTLNRRNYGQLMPPVYYQNAFHYFRERYANPLFMVITEPAERQWCRDNLAKYTNDVLVVDDNNEEAEDLALIASFKHIIYSHGTFGFWGILLSHARTVVYPEKSGNPAENRYSMHQFFDHIRHNATLNHGVNFVTVRQT</sequence>
<dbReference type="EMBL" id="IACT01003162">
    <property type="protein sequence ID" value="LAC22412.1"/>
    <property type="molecule type" value="mRNA"/>
</dbReference>
<evidence type="ECO:0000256" key="3">
    <source>
        <dbReference type="RuleBase" id="RU363129"/>
    </source>
</evidence>
<proteinExistence type="evidence at transcript level"/>
<reference evidence="4" key="1">
    <citation type="submission" date="2017-11" db="EMBL/GenBank/DDBJ databases">
        <title>The sensing device of the deep-sea amphipod.</title>
        <authorList>
            <person name="Kobayashi H."/>
            <person name="Nagahama T."/>
            <person name="Arai W."/>
            <person name="Sasagawa Y."/>
            <person name="Umeda M."/>
            <person name="Hayashi T."/>
            <person name="Nikaido I."/>
            <person name="Watanabe H."/>
            <person name="Oguri K."/>
            <person name="Kitazato H."/>
            <person name="Fujioka K."/>
            <person name="Kido Y."/>
            <person name="Takami H."/>
        </authorList>
    </citation>
    <scope>NUCLEOTIDE SEQUENCE</scope>
    <source>
        <tissue evidence="4">Whole body</tissue>
    </source>
</reference>
<comment type="subcellular location">
    <subcellularLocation>
        <location evidence="3">Golgi apparatus</location>
        <location evidence="3">Golgi stack membrane</location>
        <topology evidence="3">Single-pass type II membrane protein</topology>
    </subcellularLocation>
</comment>
<dbReference type="UniPathway" id="UPA00378"/>
<dbReference type="GO" id="GO:0008107">
    <property type="term" value="F:galactoside 2-alpha-L-fucosyltransferase activity"/>
    <property type="evidence" value="ECO:0007669"/>
    <property type="project" value="InterPro"/>
</dbReference>
<evidence type="ECO:0000313" key="4">
    <source>
        <dbReference type="EMBL" id="LAC22412.1"/>
    </source>
</evidence>
<protein>
    <recommendedName>
        <fullName evidence="3">L-Fucosyltransferase</fullName>
        <ecNumber evidence="3">2.4.1.-</ecNumber>
    </recommendedName>
</protein>
<dbReference type="CDD" id="cd11301">
    <property type="entry name" value="Fut1_Fut2_like"/>
    <property type="match status" value="1"/>
</dbReference>
<dbReference type="PANTHER" id="PTHR11927">
    <property type="entry name" value="GALACTOSIDE 2-L-FUCOSYLTRANSFERASE"/>
    <property type="match status" value="1"/>
</dbReference>
<comment type="pathway">
    <text evidence="3">Protein modification; protein glycosylation.</text>
</comment>
<keyword evidence="3" id="KW-0735">Signal-anchor</keyword>
<evidence type="ECO:0000256" key="2">
    <source>
        <dbReference type="ARBA" id="ARBA00022679"/>
    </source>
</evidence>
<comment type="similarity">
    <text evidence="3">Belongs to the glycosyltransferase 11 family.</text>
</comment>
<keyword evidence="3" id="KW-0333">Golgi apparatus</keyword>
<dbReference type="PANTHER" id="PTHR11927:SF9">
    <property type="entry name" value="L-FUCOSYLTRANSFERASE"/>
    <property type="match status" value="1"/>
</dbReference>
<dbReference type="GO" id="GO:0032580">
    <property type="term" value="C:Golgi cisterna membrane"/>
    <property type="evidence" value="ECO:0007669"/>
    <property type="project" value="UniProtKB-SubCell"/>
</dbReference>
<dbReference type="AlphaFoldDB" id="A0A6A7FWH8"/>
<keyword evidence="2 3" id="KW-0808">Transferase</keyword>
<name>A0A6A7FWH8_9CRUS</name>
<evidence type="ECO:0000256" key="1">
    <source>
        <dbReference type="ARBA" id="ARBA00022676"/>
    </source>
</evidence>
<keyword evidence="3" id="KW-0325">Glycoprotein</keyword>
<dbReference type="InterPro" id="IPR002516">
    <property type="entry name" value="Glyco_trans_11"/>
</dbReference>
<organism evidence="4">
    <name type="scientific">Hirondellea gigas</name>
    <dbReference type="NCBI Taxonomy" id="1518452"/>
    <lineage>
        <taxon>Eukaryota</taxon>
        <taxon>Metazoa</taxon>
        <taxon>Ecdysozoa</taxon>
        <taxon>Arthropoda</taxon>
        <taxon>Crustacea</taxon>
        <taxon>Multicrustacea</taxon>
        <taxon>Malacostraca</taxon>
        <taxon>Eumalacostraca</taxon>
        <taxon>Peracarida</taxon>
        <taxon>Amphipoda</taxon>
        <taxon>Amphilochidea</taxon>
        <taxon>Lysianassida</taxon>
        <taxon>Lysianassidira</taxon>
        <taxon>Lysianassoidea</taxon>
        <taxon>Lysianassidae</taxon>
        <taxon>Hirondellea</taxon>
    </lineage>
</organism>
<keyword evidence="1 3" id="KW-0328">Glycosyltransferase</keyword>
<dbReference type="EC" id="2.4.1.-" evidence="3"/>
<dbReference type="Pfam" id="PF01531">
    <property type="entry name" value="Glyco_transf_11"/>
    <property type="match status" value="1"/>
</dbReference>
<dbReference type="GO" id="GO:0005975">
    <property type="term" value="P:carbohydrate metabolic process"/>
    <property type="evidence" value="ECO:0007669"/>
    <property type="project" value="InterPro"/>
</dbReference>
<accession>A0A6A7FWH8</accession>
<keyword evidence="3" id="KW-0812">Transmembrane</keyword>